<dbReference type="GO" id="GO:0005634">
    <property type="term" value="C:nucleus"/>
    <property type="evidence" value="ECO:0007669"/>
    <property type="project" value="UniProtKB-SubCell"/>
</dbReference>
<reference evidence="6" key="1">
    <citation type="submission" date="2025-08" db="UniProtKB">
        <authorList>
            <consortium name="RefSeq"/>
        </authorList>
    </citation>
    <scope>IDENTIFICATION</scope>
</reference>
<dbReference type="InterPro" id="IPR019734">
    <property type="entry name" value="TPR_rpt"/>
</dbReference>
<feature type="compositionally biased region" description="Acidic residues" evidence="4">
    <location>
        <begin position="413"/>
        <end position="422"/>
    </location>
</feature>
<organism evidence="5 6">
    <name type="scientific">Bombus terrestris</name>
    <name type="common">Buff-tailed bumblebee</name>
    <name type="synonym">Apis terrestris</name>
    <dbReference type="NCBI Taxonomy" id="30195"/>
    <lineage>
        <taxon>Eukaryota</taxon>
        <taxon>Metazoa</taxon>
        <taxon>Ecdysozoa</taxon>
        <taxon>Arthropoda</taxon>
        <taxon>Hexapoda</taxon>
        <taxon>Insecta</taxon>
        <taxon>Pterygota</taxon>
        <taxon>Neoptera</taxon>
        <taxon>Endopterygota</taxon>
        <taxon>Hymenoptera</taxon>
        <taxon>Apocrita</taxon>
        <taxon>Aculeata</taxon>
        <taxon>Apoidea</taxon>
        <taxon>Anthophila</taxon>
        <taxon>Apidae</taxon>
        <taxon>Bombus</taxon>
        <taxon>Bombus</taxon>
    </lineage>
</organism>
<feature type="region of interest" description="Disordered" evidence="4">
    <location>
        <begin position="583"/>
        <end position="606"/>
    </location>
</feature>
<dbReference type="GO" id="GO:0031491">
    <property type="term" value="F:nucleosome binding"/>
    <property type="evidence" value="ECO:0007669"/>
    <property type="project" value="TreeGrafter"/>
</dbReference>
<dbReference type="PANTHER" id="PTHR15502">
    <property type="entry name" value="CALCINEURIN-BINDING PROTEIN CABIN 1-RELATED"/>
    <property type="match status" value="1"/>
</dbReference>
<keyword evidence="5" id="KW-1185">Reference proteome</keyword>
<evidence type="ECO:0000313" key="5">
    <source>
        <dbReference type="Proteomes" id="UP000835206"/>
    </source>
</evidence>
<feature type="region of interest" description="Disordered" evidence="4">
    <location>
        <begin position="2007"/>
        <end position="2064"/>
    </location>
</feature>
<dbReference type="GeneID" id="100643786"/>
<keyword evidence="2" id="KW-0539">Nucleus</keyword>
<feature type="compositionally biased region" description="Acidic residues" evidence="4">
    <location>
        <begin position="10"/>
        <end position="20"/>
    </location>
</feature>
<evidence type="ECO:0000256" key="3">
    <source>
        <dbReference type="PROSITE-ProRule" id="PRU00339"/>
    </source>
</evidence>
<dbReference type="KEGG" id="bter:100643786"/>
<sequence length="2586" mass="294593">MIKISALNEESSEESEEEDLPSITKEAQEQIALTEYNKALVLLKENKQEDALNIFKDLLETELLDEVEKPEIPDGRSRPMLSLKYSCFKNIGAIQAMLGNYDEAVENYWEAANLDDTDVTLWYRIGILAMKISNLELACSSFKQGLKCNANHWPCLDNMITALYAVPDYMNCLLYISMALERDPNYVKGLAFRDKIFKDIPCLEECYKLYNSNWQLDPPLYTQYDHQIGDKLIEEAKDIARRWAETCRVEFCPKPLPDLTLRKPIKNYTWLDLGECLLDMHRYITENNLSFVSRINLTVHNSEETAKTHTEGDTQGNNDVNTDQEVLQNTITENENEGEESMKMEIDDENSPCETFDDNQCGGAESMMDIEIVDDKKSCSSDVQIIDDEDLLRISDTDAVQFEEQSQVKNDLDEQNNFEVDENGDHGDKLQLEKILDDAGNEAQNDNISDKDSNKSNDEKDSKKEEEVQCKVEEKLNEKIEGKEEVQKVKKRRRSALCFLQQWAWSCNSMRRSARVRSSNRREAERDDVQLEETLRRIFPSTLLPDTVKLTKDDHSKNMDDSMDTMDLYQLFANQENNRNTIETVKSSDSSKSPSPETSQQQNYFGTESEITEVNMFINEHSSKSNLMIIIAKYTEFLSTKWNQEWSKGILEIYLQAYTFMREHIPHPSPFEEDIDDDILKLDTEMTLLFGELHTDKWLSNKPDIVPFSTLDKLGTGMPSEELGHIIFTSVRRDILNEENILIFLRVLWLKANIFLCQGDTDIVIETLELLLSHMQELAKQNKMVYLKLPNCKYHSNISIKIVEKKLKSIQRGQKLGEIQNLYDEKKYAELAYILQDTFKFAKQGNKFLSVNDNIVDRVQQLSMLLDSLWQLQQYEECYVWAEACLNEAWQNYLNASDDIEQKKWTRSILMALEKLEACTIEVSTFVVKYLPEARLSRLVQNLVHIVCNQLDVSENTVEMPLETVLPWILLHYVLQYKEDKERAKAESSYKNKHSSNYSESDDEDEGVPASIMILFIAHDFMGRHSWCCYNEAKLLFFTLNLVIPKLETPQFSSIKSKVSKYLEQIFYCLYGHYNKVNKGRPKHIEDHGVPQMKMTWEGAQLLFNFYKPKQIPEFHSPRTLTINADTEDLFKRIIKLIPQESDPNQVIDEMMAYIMGERDTMPTVKKLLPHSMSTIYYLLADFCFKNCKWSPAIRYYLLDLCFHPTRLSSWTGLAMSSGTVIETWLNKYKPINEDSLLAKAKLTQSSYRHAVELDSCNHIIWTEYGTFAYVVHSFCSRLLKQETDTLSMERFEILETRKEEMLEIAYQCFQACARLFIGTKDGTIPHDERWLYQYMLGKIAEKKNQDPPIYLEHYAKASELLYHNNAQYPRRISHKCPQHFSVEALEVHYRIHASILKYLEQHEGKPLKKSLGQLLQFHLEKCAKGPFMKYTSKLNEKIKEENLFTSNKNAGGEVEFTAEGDRNIVTIGRRSNSIEEIEIIDRTNKGFGTSQRIEQGKTEARKRSLAEVSQDNAKRIKLGNVSHLQLMQDVVALIDDVITKVCDMVSQKEKNDEIMVLSSDESNESKSQRKKLKKTIEKTKVNVKSEDNKKDSLTSLKIGTVFESEGKSENVQDLMDALMKQAMEISQETRQSSPEDEDTRKFEGKWLQNEDLQLGNKEMKDKPPDKKKLASTTKEELTLSRRGSQESTTTTQTTTTTTETNNSSSSSSDESSSSDDSSDSDSSSDTESDSGESESERKKEDSVFVQKEENMTEEEVATLITYCLAGLEQCILRFSEHYKSFYRLSHFFFNNKTAKDIIKCRNLLLDSYNCQFYREERFQGLFADRKSTNFFNGVWHIPNREVDRPGSFAFHMSRSVTLLMQVLKETNDGRMLMQLSVQLGKIPESDKKYLRDSEREQLSCQALTLCLQSLRTKMQLMGTSTSDLASNTNTDARTQVLLDTYWVYQRALKSFQTKEQTIQTLASLLVDTYKTYIGNKNLEGNVLETATKYCNDYNYNRTVLNKFFSSLDKPPTENQTQPQATSPTPVVASQPQVTSTSPQSSQNRKPYRNLTSTGRPRGRPPNVNKYLQAMQQSSNAMNQFNAKPPFANYMGASGNRSLMNPYFIHPLVDPNMLSALLTSGLGNSMMDPLSAMNYLNQIGNYQDILRQYQNNLTSLSNLTSGLSNTIATAPNISSVPTMSTSSSSMNVAPTMSNLSNLNNLTVQQLLSLSNSTATTVRSTPMYEQATTTKTTTTVSITKDRPSISITPVNTVPPKSKPSKQSPQNDSLPVQLPKSLQISQPSKPILQPPTTQVSLLKPSIIQTHVKTSPPKQISAPQIRVSKSLTEPQPAHNPSLSHSPLKSSATTNPSVIPQVVHTVLSPSIGMKQTLSMNVPTSHSGTSLQHKLLSKKNSQRSYSQMNVQNVVRKTKPAKTMSALPSNLSNILSAMPGNSTMTQSPYIPPELSGISVSPVNPQASLKSPSTKYSQYKKSSTKTKPAPMDISSSLPSSYSQGNSVEAFSMLSQLKQHSHLEIIPQQKPQQMKTAMEYAKNLSSGVSVVQQKVSESLRPSDCKNIYDLPRGKSSNVSSKKGEKSTNDSVEIITLDD</sequence>
<feature type="region of interest" description="Disordered" evidence="4">
    <location>
        <begin position="2542"/>
        <end position="2586"/>
    </location>
</feature>
<feature type="compositionally biased region" description="Low complexity" evidence="4">
    <location>
        <begin position="1686"/>
        <end position="1712"/>
    </location>
</feature>
<feature type="compositionally biased region" description="Basic and acidic residues" evidence="4">
    <location>
        <begin position="1735"/>
        <end position="1751"/>
    </location>
</feature>
<protein>
    <submittedName>
        <fullName evidence="6">Calcineurin-binding protein cabin-1</fullName>
    </submittedName>
</protein>
<feature type="compositionally biased region" description="Low complexity" evidence="4">
    <location>
        <begin position="2030"/>
        <end position="2043"/>
    </location>
</feature>
<dbReference type="RefSeq" id="XP_003401725.1">
    <property type="nucleotide sequence ID" value="XM_003401677.4"/>
</dbReference>
<evidence type="ECO:0000256" key="4">
    <source>
        <dbReference type="SAM" id="MobiDB-lite"/>
    </source>
</evidence>
<feature type="region of interest" description="Disordered" evidence="4">
    <location>
        <begin position="1"/>
        <end position="24"/>
    </location>
</feature>
<feature type="compositionally biased region" description="Basic and acidic residues" evidence="4">
    <location>
        <begin position="448"/>
        <end position="468"/>
    </location>
</feature>
<dbReference type="SMART" id="SM00028">
    <property type="entry name" value="TPR"/>
    <property type="match status" value="5"/>
</dbReference>
<accession>A0A9B0F5E0</accession>
<name>A0A9B0F5E0_BOMTE</name>
<evidence type="ECO:0000256" key="1">
    <source>
        <dbReference type="ARBA" id="ARBA00004123"/>
    </source>
</evidence>
<dbReference type="InterPro" id="IPR033053">
    <property type="entry name" value="Hir3/CABIN1"/>
</dbReference>
<feature type="region of interest" description="Disordered" evidence="4">
    <location>
        <begin position="405"/>
        <end position="427"/>
    </location>
</feature>
<dbReference type="GO" id="GO:0006325">
    <property type="term" value="P:chromatin organization"/>
    <property type="evidence" value="ECO:0007669"/>
    <property type="project" value="InterPro"/>
</dbReference>
<dbReference type="SUPFAM" id="SSF48452">
    <property type="entry name" value="TPR-like"/>
    <property type="match status" value="1"/>
</dbReference>
<evidence type="ECO:0000313" key="6">
    <source>
        <dbReference type="RefSeq" id="XP_003401725.1"/>
    </source>
</evidence>
<dbReference type="PROSITE" id="PS50005">
    <property type="entry name" value="TPR"/>
    <property type="match status" value="1"/>
</dbReference>
<feature type="compositionally biased region" description="Low complexity" evidence="4">
    <location>
        <begin position="2459"/>
        <end position="2477"/>
    </location>
</feature>
<feature type="region of interest" description="Disordered" evidence="4">
    <location>
        <begin position="2218"/>
        <end position="2269"/>
    </location>
</feature>
<proteinExistence type="predicted"/>
<keyword evidence="3" id="KW-0802">TPR repeat</keyword>
<evidence type="ECO:0000256" key="2">
    <source>
        <dbReference type="ARBA" id="ARBA00023242"/>
    </source>
</evidence>
<feature type="compositionally biased region" description="Basic and acidic residues" evidence="4">
    <location>
        <begin position="1658"/>
        <end position="1680"/>
    </location>
</feature>
<feature type="compositionally biased region" description="Acidic residues" evidence="4">
    <location>
        <begin position="1713"/>
        <end position="1734"/>
    </location>
</feature>
<dbReference type="OrthoDB" id="77564at2759"/>
<dbReference type="InterPro" id="IPR011990">
    <property type="entry name" value="TPR-like_helical_dom_sf"/>
</dbReference>
<comment type="subcellular location">
    <subcellularLocation>
        <location evidence="1">Nucleus</location>
    </subcellularLocation>
</comment>
<feature type="repeat" description="TPR" evidence="3">
    <location>
        <begin position="85"/>
        <end position="118"/>
    </location>
</feature>
<feature type="region of interest" description="Disordered" evidence="4">
    <location>
        <begin position="1626"/>
        <end position="1751"/>
    </location>
</feature>
<dbReference type="Gene3D" id="1.25.40.10">
    <property type="entry name" value="Tetratricopeptide repeat domain"/>
    <property type="match status" value="1"/>
</dbReference>
<feature type="region of interest" description="Disordered" evidence="4">
    <location>
        <begin position="2451"/>
        <end position="2489"/>
    </location>
</feature>
<feature type="region of interest" description="Disordered" evidence="4">
    <location>
        <begin position="442"/>
        <end position="468"/>
    </location>
</feature>
<feature type="compositionally biased region" description="Polar residues" evidence="4">
    <location>
        <begin position="2013"/>
        <end position="2025"/>
    </location>
</feature>
<gene>
    <name evidence="6" type="primary">LOC100643786</name>
</gene>
<feature type="region of interest" description="Disordered" evidence="4">
    <location>
        <begin position="333"/>
        <end position="353"/>
    </location>
</feature>
<dbReference type="Proteomes" id="UP000835206">
    <property type="component" value="Chromosome 16"/>
</dbReference>
<dbReference type="PANTHER" id="PTHR15502:SF7">
    <property type="entry name" value="CALCINEURIN-BINDING PROTEIN CABIN-1"/>
    <property type="match status" value="1"/>
</dbReference>
<feature type="compositionally biased region" description="Low complexity" evidence="4">
    <location>
        <begin position="583"/>
        <end position="599"/>
    </location>
</feature>
<feature type="region of interest" description="Disordered" evidence="4">
    <location>
        <begin position="2323"/>
        <end position="2348"/>
    </location>
</feature>